<evidence type="ECO:0000313" key="1">
    <source>
        <dbReference type="EMBL" id="PKY49261.1"/>
    </source>
</evidence>
<evidence type="ECO:0000313" key="2">
    <source>
        <dbReference type="Proteomes" id="UP000234323"/>
    </source>
</evidence>
<dbReference type="EMBL" id="LLXI01000723">
    <property type="protein sequence ID" value="PKY49261.1"/>
    <property type="molecule type" value="Genomic_DNA"/>
</dbReference>
<dbReference type="VEuPathDB" id="FungiDB:RhiirFUN_021870"/>
<protein>
    <submittedName>
        <fullName evidence="1">Uncharacterized protein</fullName>
    </submittedName>
</protein>
<comment type="caution">
    <text evidence="1">The sequence shown here is derived from an EMBL/GenBank/DDBJ whole genome shotgun (WGS) entry which is preliminary data.</text>
</comment>
<dbReference type="AlphaFoldDB" id="A0A2I1GRK3"/>
<sequence length="208" mass="23703">MEKKINQLHKNRKTEDHRYSPTATIWINILPLHQDLRFSEDEEIYEAMKQMGYVERLTVKRNYKYKNVQTKICLTNDMESIFIKGGSNITNAKFSSNDIKKRYSWHAAGGKGGSFKKPGNRKASNNIAHPPSEDEQFVAALTSLSVSTADLIEQFNQLNSDFSSRINKINGKVEEGVSKGKERLLTVQEVVSQILTIDPTNYNAFEVQ</sequence>
<gene>
    <name evidence="1" type="ORF">RhiirA4_422806</name>
</gene>
<name>A0A2I1GRK3_9GLOM</name>
<organism evidence="1 2">
    <name type="scientific">Rhizophagus irregularis</name>
    <dbReference type="NCBI Taxonomy" id="588596"/>
    <lineage>
        <taxon>Eukaryota</taxon>
        <taxon>Fungi</taxon>
        <taxon>Fungi incertae sedis</taxon>
        <taxon>Mucoromycota</taxon>
        <taxon>Glomeromycotina</taxon>
        <taxon>Glomeromycetes</taxon>
        <taxon>Glomerales</taxon>
        <taxon>Glomeraceae</taxon>
        <taxon>Rhizophagus</taxon>
    </lineage>
</organism>
<reference evidence="1 2" key="1">
    <citation type="submission" date="2015-10" db="EMBL/GenBank/DDBJ databases">
        <title>Genome analyses suggest a sexual origin of heterokaryosis in a supposedly ancient asexual fungus.</title>
        <authorList>
            <person name="Ropars J."/>
            <person name="Sedzielewska K."/>
            <person name="Noel J."/>
            <person name="Charron P."/>
            <person name="Farinelli L."/>
            <person name="Marton T."/>
            <person name="Kruger M."/>
            <person name="Pelin A."/>
            <person name="Brachmann A."/>
            <person name="Corradi N."/>
        </authorList>
    </citation>
    <scope>NUCLEOTIDE SEQUENCE [LARGE SCALE GENOMIC DNA]</scope>
    <source>
        <strain evidence="1 2">A4</strain>
    </source>
</reference>
<accession>A0A2I1GRK3</accession>
<dbReference type="Proteomes" id="UP000234323">
    <property type="component" value="Unassembled WGS sequence"/>
</dbReference>
<keyword evidence="2" id="KW-1185">Reference proteome</keyword>
<proteinExistence type="predicted"/>